<protein>
    <submittedName>
        <fullName evidence="1">Uncharacterized protein</fullName>
    </submittedName>
</protein>
<name>A0ABQ1V5Z5_9BACT</name>
<accession>A0ABQ1V5Z5</accession>
<organism evidence="1 2">
    <name type="scientific">Echinicola rosea</name>
    <dbReference type="NCBI Taxonomy" id="1807691"/>
    <lineage>
        <taxon>Bacteria</taxon>
        <taxon>Pseudomonadati</taxon>
        <taxon>Bacteroidota</taxon>
        <taxon>Cytophagia</taxon>
        <taxon>Cytophagales</taxon>
        <taxon>Cyclobacteriaceae</taxon>
        <taxon>Echinicola</taxon>
    </lineage>
</organism>
<gene>
    <name evidence="1" type="ORF">GCM10011339_30530</name>
</gene>
<dbReference type="EMBL" id="BMIU01000016">
    <property type="protein sequence ID" value="GGF39889.1"/>
    <property type="molecule type" value="Genomic_DNA"/>
</dbReference>
<dbReference type="Proteomes" id="UP000647339">
    <property type="component" value="Unassembled WGS sequence"/>
</dbReference>
<evidence type="ECO:0000313" key="2">
    <source>
        <dbReference type="Proteomes" id="UP000647339"/>
    </source>
</evidence>
<sequence>MYTLKNAKPVPGWKGGFLKKHPKCAYPDPDLSALPMLDNLANINLLQRQMPVKWPEFSWKTVPGGEESTRCFQMFAPYISRLGYTDTGRVYSIICPQQGVWIFDKVCLNVEVTVTGQRGWVDETPDVPSEGPLLAGDMTVEGKIWFSPKQGVFGQLMWAILEKSHHPFPLDKANAIKVTTHCPKKPDQPIFPLRAGESTAFKSPEFSRHNEMAWAVGHLDVEIGEITKTNDPKVDEFNELVMKAFNIASGNMLAPGNILSWNVWFEAPELVNQHEWRTHAERWRKSIDEHHGSPDGPGSKPRYFNGEAFDPVENALDEAIEEVLDFLERHFEELIEFLKKWFGKDDKSR</sequence>
<proteinExistence type="predicted"/>
<evidence type="ECO:0000313" key="1">
    <source>
        <dbReference type="EMBL" id="GGF39889.1"/>
    </source>
</evidence>
<comment type="caution">
    <text evidence="1">The sequence shown here is derived from an EMBL/GenBank/DDBJ whole genome shotgun (WGS) entry which is preliminary data.</text>
</comment>
<reference evidence="2" key="1">
    <citation type="journal article" date="2019" name="Int. J. Syst. Evol. Microbiol.">
        <title>The Global Catalogue of Microorganisms (GCM) 10K type strain sequencing project: providing services to taxonomists for standard genome sequencing and annotation.</title>
        <authorList>
            <consortium name="The Broad Institute Genomics Platform"/>
            <consortium name="The Broad Institute Genome Sequencing Center for Infectious Disease"/>
            <person name="Wu L."/>
            <person name="Ma J."/>
        </authorList>
    </citation>
    <scope>NUCLEOTIDE SEQUENCE [LARGE SCALE GENOMIC DNA]</scope>
    <source>
        <strain evidence="2">CGMCC 1.15407</strain>
    </source>
</reference>
<keyword evidence="2" id="KW-1185">Reference proteome</keyword>
<dbReference type="RefSeq" id="WP_137404776.1">
    <property type="nucleotide sequence ID" value="NZ_BMIU01000016.1"/>
</dbReference>